<dbReference type="Proteomes" id="UP000175744">
    <property type="component" value="Unassembled WGS sequence"/>
</dbReference>
<dbReference type="EC" id="3.-.-.-" evidence="4"/>
<evidence type="ECO:0000313" key="5">
    <source>
        <dbReference type="Proteomes" id="UP000175744"/>
    </source>
</evidence>
<protein>
    <submittedName>
        <fullName evidence="4">Putative hydrolase YxeP</fullName>
        <ecNumber evidence="4">3.-.-.-</ecNumber>
    </submittedName>
</protein>
<dbReference type="Pfam" id="PF01546">
    <property type="entry name" value="Peptidase_M20"/>
    <property type="match status" value="1"/>
</dbReference>
<feature type="binding site" evidence="2">
    <location>
        <position position="359"/>
    </location>
    <ligand>
        <name>Mn(2+)</name>
        <dbReference type="ChEBI" id="CHEBI:29035"/>
        <label>2</label>
    </ligand>
</feature>
<feature type="domain" description="Peptidase M20 dimerisation" evidence="3">
    <location>
        <begin position="184"/>
        <end position="260"/>
    </location>
</feature>
<feature type="binding site" evidence="2">
    <location>
        <position position="160"/>
    </location>
    <ligand>
        <name>Mn(2+)</name>
        <dbReference type="ChEBI" id="CHEBI:29035"/>
        <label>2</label>
    </ligand>
</feature>
<dbReference type="SUPFAM" id="SSF53187">
    <property type="entry name" value="Zn-dependent exopeptidases"/>
    <property type="match status" value="1"/>
</dbReference>
<dbReference type="CDD" id="cd08019">
    <property type="entry name" value="M20_Acy1-like"/>
    <property type="match status" value="1"/>
</dbReference>
<evidence type="ECO:0000313" key="4">
    <source>
        <dbReference type="EMBL" id="OFI05302.1"/>
    </source>
</evidence>
<keyword evidence="5" id="KW-1185">Reference proteome</keyword>
<feature type="binding site" evidence="2">
    <location>
        <position position="100"/>
    </location>
    <ligand>
        <name>Mn(2+)</name>
        <dbReference type="ChEBI" id="CHEBI:29035"/>
        <label>2</label>
    </ligand>
</feature>
<dbReference type="Gene3D" id="3.30.70.360">
    <property type="match status" value="1"/>
</dbReference>
<evidence type="ECO:0000256" key="1">
    <source>
        <dbReference type="ARBA" id="ARBA00022801"/>
    </source>
</evidence>
<dbReference type="PANTHER" id="PTHR11014:SF63">
    <property type="entry name" value="METALLOPEPTIDASE, PUTATIVE (AFU_ORTHOLOGUE AFUA_6G09600)-RELATED"/>
    <property type="match status" value="1"/>
</dbReference>
<dbReference type="InterPro" id="IPR011650">
    <property type="entry name" value="Peptidase_M20_dimer"/>
</dbReference>
<feature type="binding site" evidence="2">
    <location>
        <position position="102"/>
    </location>
    <ligand>
        <name>Mn(2+)</name>
        <dbReference type="ChEBI" id="CHEBI:29035"/>
        <label>2</label>
    </ligand>
</feature>
<dbReference type="Pfam" id="PF07687">
    <property type="entry name" value="M20_dimer"/>
    <property type="match status" value="1"/>
</dbReference>
<dbReference type="STRING" id="1121290.CLAOCE_18260"/>
<dbReference type="Gene3D" id="3.40.630.10">
    <property type="entry name" value="Zn peptidases"/>
    <property type="match status" value="1"/>
</dbReference>
<dbReference type="PANTHER" id="PTHR11014">
    <property type="entry name" value="PEPTIDASE M20 FAMILY MEMBER"/>
    <property type="match status" value="1"/>
</dbReference>
<organism evidence="4 5">
    <name type="scientific">Clostridium acetireducens DSM 10703</name>
    <dbReference type="NCBI Taxonomy" id="1121290"/>
    <lineage>
        <taxon>Bacteria</taxon>
        <taxon>Bacillati</taxon>
        <taxon>Bacillota</taxon>
        <taxon>Clostridia</taxon>
        <taxon>Eubacteriales</taxon>
        <taxon>Clostridiaceae</taxon>
        <taxon>Clostridium</taxon>
    </lineage>
</organism>
<keyword evidence="2" id="KW-0479">Metal-binding</keyword>
<comment type="cofactor">
    <cofactor evidence="2">
        <name>Mn(2+)</name>
        <dbReference type="ChEBI" id="CHEBI:29035"/>
    </cofactor>
    <text evidence="2">The Mn(2+) ion enhances activity.</text>
</comment>
<name>A0A1E8EX10_9CLOT</name>
<dbReference type="AlphaFoldDB" id="A0A1E8EX10"/>
<dbReference type="GO" id="GO:0019877">
    <property type="term" value="P:diaminopimelate biosynthetic process"/>
    <property type="evidence" value="ECO:0007669"/>
    <property type="project" value="UniProtKB-ARBA"/>
</dbReference>
<dbReference type="PATRIC" id="fig|1121290.3.peg.1819"/>
<proteinExistence type="predicted"/>
<comment type="caution">
    <text evidence="4">The sequence shown here is derived from an EMBL/GenBank/DDBJ whole genome shotgun (WGS) entry which is preliminary data.</text>
</comment>
<keyword evidence="2" id="KW-0464">Manganese</keyword>
<reference evidence="4 5" key="1">
    <citation type="submission" date="2016-06" db="EMBL/GenBank/DDBJ databases">
        <title>Genome sequence of Clostridium acetireducens DSM 10703.</title>
        <authorList>
            <person name="Poehlein A."/>
            <person name="Fluechter S."/>
            <person name="Duerre P."/>
            <person name="Daniel R."/>
        </authorList>
    </citation>
    <scope>NUCLEOTIDE SEQUENCE [LARGE SCALE GENOMIC DNA]</scope>
    <source>
        <strain evidence="4 5">DSM 10703</strain>
    </source>
</reference>
<dbReference type="FunFam" id="3.30.70.360:FF:000001">
    <property type="entry name" value="N-acetyldiaminopimelate deacetylase"/>
    <property type="match status" value="1"/>
</dbReference>
<dbReference type="InterPro" id="IPR017439">
    <property type="entry name" value="Amidohydrolase"/>
</dbReference>
<dbReference type="GO" id="GO:0050118">
    <property type="term" value="F:N-acetyldiaminopimelate deacetylase activity"/>
    <property type="evidence" value="ECO:0007669"/>
    <property type="project" value="UniProtKB-ARBA"/>
</dbReference>
<dbReference type="GO" id="GO:0046872">
    <property type="term" value="F:metal ion binding"/>
    <property type="evidence" value="ECO:0007669"/>
    <property type="project" value="UniProtKB-KW"/>
</dbReference>
<dbReference type="EMBL" id="LZFO01000030">
    <property type="protein sequence ID" value="OFI05302.1"/>
    <property type="molecule type" value="Genomic_DNA"/>
</dbReference>
<keyword evidence="1 4" id="KW-0378">Hydrolase</keyword>
<evidence type="ECO:0000256" key="2">
    <source>
        <dbReference type="PIRSR" id="PIRSR005962-1"/>
    </source>
</evidence>
<dbReference type="OrthoDB" id="9776731at2"/>
<dbReference type="RefSeq" id="WP_070110795.1">
    <property type="nucleotide sequence ID" value="NZ_LZFO01000030.1"/>
</dbReference>
<dbReference type="PIRSF" id="PIRSF005962">
    <property type="entry name" value="Pept_M20D_amidohydro"/>
    <property type="match status" value="1"/>
</dbReference>
<dbReference type="SUPFAM" id="SSF55031">
    <property type="entry name" value="Bacterial exopeptidase dimerisation domain"/>
    <property type="match status" value="1"/>
</dbReference>
<gene>
    <name evidence="4" type="primary">yxeP_4</name>
    <name evidence="4" type="ORF">CLOACE_18260</name>
</gene>
<evidence type="ECO:0000259" key="3">
    <source>
        <dbReference type="Pfam" id="PF07687"/>
    </source>
</evidence>
<dbReference type="NCBIfam" id="TIGR01891">
    <property type="entry name" value="amidohydrolases"/>
    <property type="match status" value="1"/>
</dbReference>
<sequence>MEVKDLAYKYKQYVIDMRREFHSNPEVSFKEFKTSKRIKEELKYAGIEFQDIASTGVLATIKGKKHGKTILLRADMDALQLEECTNFEYKSKNKGIMHACGHDGHIAMLLGAAKILNDLKDKINGTVKLVFQPAEEIGEGAKKVIEEGGLEGVDSVFAMHLWSDLECGKVSVEEGPRMSAGDVFKIKVKGKGGHGALPHECIDSVVVASSIIMNLQSIVSRQIDPLESAVVTVGSLKSGSRFNIIANEAILEGVTRCFDDNIRSNFPSQIENIAKNIAAAYNAEAQLEYKFITPVTFNDSKCSSIAQKSLIKLLGEEGISKMKKMTVTEDFAFYLEKVPGVLAFVGVKNPEKHAIYPQHSEKYTIDEDALEIGASLYAQYAIDFLNS</sequence>
<dbReference type="InterPro" id="IPR002933">
    <property type="entry name" value="Peptidase_M20"/>
</dbReference>
<feature type="binding site" evidence="2">
    <location>
        <position position="136"/>
    </location>
    <ligand>
        <name>Mn(2+)</name>
        <dbReference type="ChEBI" id="CHEBI:29035"/>
        <label>2</label>
    </ligand>
</feature>
<dbReference type="InterPro" id="IPR036264">
    <property type="entry name" value="Bact_exopeptidase_dim_dom"/>
</dbReference>
<accession>A0A1E8EX10</accession>